<feature type="domain" description="FAD-binding" evidence="7">
    <location>
        <begin position="306"/>
        <end position="356"/>
    </location>
</feature>
<evidence type="ECO:0000256" key="6">
    <source>
        <dbReference type="SAM" id="MobiDB-lite"/>
    </source>
</evidence>
<keyword evidence="4" id="KW-0560">Oxidoreductase</keyword>
<dbReference type="Pfam" id="PF01494">
    <property type="entry name" value="FAD_binding_3"/>
    <property type="match status" value="2"/>
</dbReference>
<feature type="compositionally biased region" description="Polar residues" evidence="6">
    <location>
        <begin position="1"/>
        <end position="21"/>
    </location>
</feature>
<dbReference type="Gene3D" id="3.50.50.60">
    <property type="entry name" value="FAD/NAD(P)-binding domain"/>
    <property type="match status" value="1"/>
</dbReference>
<dbReference type="PRINTS" id="PR00420">
    <property type="entry name" value="RNGMNOXGNASE"/>
</dbReference>
<proteinExistence type="inferred from homology"/>
<keyword evidence="3" id="KW-0274">FAD</keyword>
<dbReference type="GO" id="GO:0071949">
    <property type="term" value="F:FAD binding"/>
    <property type="evidence" value="ECO:0007669"/>
    <property type="project" value="InterPro"/>
</dbReference>
<keyword evidence="2" id="KW-0285">Flavoprotein</keyword>
<evidence type="ECO:0000256" key="1">
    <source>
        <dbReference type="ARBA" id="ARBA00007992"/>
    </source>
</evidence>
<feature type="region of interest" description="Disordered" evidence="6">
    <location>
        <begin position="1"/>
        <end position="25"/>
    </location>
</feature>
<evidence type="ECO:0000256" key="2">
    <source>
        <dbReference type="ARBA" id="ARBA00022630"/>
    </source>
</evidence>
<evidence type="ECO:0000256" key="4">
    <source>
        <dbReference type="ARBA" id="ARBA00023002"/>
    </source>
</evidence>
<dbReference type="EMBL" id="JAAAIN010002286">
    <property type="protein sequence ID" value="KAG0294842.1"/>
    <property type="molecule type" value="Genomic_DNA"/>
</dbReference>
<evidence type="ECO:0000256" key="3">
    <source>
        <dbReference type="ARBA" id="ARBA00022827"/>
    </source>
</evidence>
<name>A0A9P6QT12_9FUNG</name>
<accession>A0A9P6QT12</accession>
<dbReference type="OrthoDB" id="655030at2759"/>
<protein>
    <recommendedName>
        <fullName evidence="7">FAD-binding domain-containing protein</fullName>
    </recommendedName>
</protein>
<keyword evidence="5" id="KW-0503">Monooxygenase</keyword>
<organism evidence="8 9">
    <name type="scientific">Linnemannia gamsii</name>
    <dbReference type="NCBI Taxonomy" id="64522"/>
    <lineage>
        <taxon>Eukaryota</taxon>
        <taxon>Fungi</taxon>
        <taxon>Fungi incertae sedis</taxon>
        <taxon>Mucoromycota</taxon>
        <taxon>Mortierellomycotina</taxon>
        <taxon>Mortierellomycetes</taxon>
        <taxon>Mortierellales</taxon>
        <taxon>Mortierellaceae</taxon>
        <taxon>Linnemannia</taxon>
    </lineage>
</organism>
<evidence type="ECO:0000313" key="8">
    <source>
        <dbReference type="EMBL" id="KAG0294842.1"/>
    </source>
</evidence>
<comment type="similarity">
    <text evidence="1">Belongs to the paxM FAD-dependent monooxygenase family.</text>
</comment>
<evidence type="ECO:0000313" key="9">
    <source>
        <dbReference type="Proteomes" id="UP000823405"/>
    </source>
</evidence>
<dbReference type="PANTHER" id="PTHR13789">
    <property type="entry name" value="MONOOXYGENASE"/>
    <property type="match status" value="1"/>
</dbReference>
<dbReference type="PANTHER" id="PTHR13789:SF309">
    <property type="entry name" value="PUTATIVE (AFU_ORTHOLOGUE AFUA_6G14510)-RELATED"/>
    <property type="match status" value="1"/>
</dbReference>
<dbReference type="SUPFAM" id="SSF51905">
    <property type="entry name" value="FAD/NAD(P)-binding domain"/>
    <property type="match status" value="1"/>
</dbReference>
<dbReference type="AlphaFoldDB" id="A0A9P6QT12"/>
<keyword evidence="9" id="KW-1185">Reference proteome</keyword>
<dbReference type="GO" id="GO:0004497">
    <property type="term" value="F:monooxygenase activity"/>
    <property type="evidence" value="ECO:0007669"/>
    <property type="project" value="UniProtKB-KW"/>
</dbReference>
<dbReference type="InterPro" id="IPR002938">
    <property type="entry name" value="FAD-bd"/>
</dbReference>
<comment type="caution">
    <text evidence="8">The sequence shown here is derived from an EMBL/GenBank/DDBJ whole genome shotgun (WGS) entry which is preliminary data.</text>
</comment>
<dbReference type="Proteomes" id="UP000823405">
    <property type="component" value="Unassembled WGS sequence"/>
</dbReference>
<sequence>MSTPTENTTTSIQPSAVSNDNDLPPLVTDRPPRVLIAGAGLGGLFLGILLDKAGIPYEIFERSAELRHLGSVMCLSPNILPAVEQVGLYEELMTVAKPVLRNTFYTGELGVVAKLETLTTDTALLLKKIPPKNLRMSKKVLSFEQDQDGVTVTFDDNSTARGDILVGADGAHSAVRQHLYKSLGKQHIIAKVDNKPLSKGYISLVGTTGALDPVKYPCVLKEESEVHYVIGDNDTPYSWFIFSVPGNKICWTVIVQLGVAELADENFSCSDWVPQKNNKMMDSIRHLKIPFGTMGDLFDATPDEAVSKVLFEDQLFDTWNHGRTVLIGDAAHQLLPASGSGAINAMQDAVILANHIYDIKPTSYKNIKAALSDYKDERFGLVEEQYGHSRISAKLLFGHTFWERIFRYVIFNWLPASVQKKQLIRDSAYRPQAVFLPPAPKRGTMDVTPQRPSKRVQQEVEEQESKKRAAAAAAL</sequence>
<feature type="domain" description="FAD-binding" evidence="7">
    <location>
        <begin position="34"/>
        <end position="180"/>
    </location>
</feature>
<reference evidence="8" key="1">
    <citation type="journal article" date="2020" name="Fungal Divers.">
        <title>Resolving the Mortierellaceae phylogeny through synthesis of multi-gene phylogenetics and phylogenomics.</title>
        <authorList>
            <person name="Vandepol N."/>
            <person name="Liber J."/>
            <person name="Desiro A."/>
            <person name="Na H."/>
            <person name="Kennedy M."/>
            <person name="Barry K."/>
            <person name="Grigoriev I.V."/>
            <person name="Miller A.N."/>
            <person name="O'Donnell K."/>
            <person name="Stajich J.E."/>
            <person name="Bonito G."/>
        </authorList>
    </citation>
    <scope>NUCLEOTIDE SEQUENCE</scope>
    <source>
        <strain evidence="8">NVP60</strain>
    </source>
</reference>
<dbReference type="InterPro" id="IPR050493">
    <property type="entry name" value="FAD-dep_Monooxygenase_BioMet"/>
</dbReference>
<gene>
    <name evidence="8" type="ORF">BGZ97_004960</name>
</gene>
<evidence type="ECO:0000259" key="7">
    <source>
        <dbReference type="Pfam" id="PF01494"/>
    </source>
</evidence>
<feature type="region of interest" description="Disordered" evidence="6">
    <location>
        <begin position="435"/>
        <end position="475"/>
    </location>
</feature>
<dbReference type="InterPro" id="IPR036188">
    <property type="entry name" value="FAD/NAD-bd_sf"/>
</dbReference>
<evidence type="ECO:0000256" key="5">
    <source>
        <dbReference type="ARBA" id="ARBA00023033"/>
    </source>
</evidence>